<evidence type="ECO:0000313" key="2">
    <source>
        <dbReference type="EMBL" id="MPC16873.1"/>
    </source>
</evidence>
<comment type="caution">
    <text evidence="2">The sequence shown here is derived from an EMBL/GenBank/DDBJ whole genome shotgun (WGS) entry which is preliminary data.</text>
</comment>
<organism evidence="2 3">
    <name type="scientific">Portunus trituberculatus</name>
    <name type="common">Swimming crab</name>
    <name type="synonym">Neptunus trituberculatus</name>
    <dbReference type="NCBI Taxonomy" id="210409"/>
    <lineage>
        <taxon>Eukaryota</taxon>
        <taxon>Metazoa</taxon>
        <taxon>Ecdysozoa</taxon>
        <taxon>Arthropoda</taxon>
        <taxon>Crustacea</taxon>
        <taxon>Multicrustacea</taxon>
        <taxon>Malacostraca</taxon>
        <taxon>Eumalacostraca</taxon>
        <taxon>Eucarida</taxon>
        <taxon>Decapoda</taxon>
        <taxon>Pleocyemata</taxon>
        <taxon>Brachyura</taxon>
        <taxon>Eubrachyura</taxon>
        <taxon>Portunoidea</taxon>
        <taxon>Portunidae</taxon>
        <taxon>Portuninae</taxon>
        <taxon>Portunus</taxon>
    </lineage>
</organism>
<name>A0A5B7D6I3_PORTR</name>
<dbReference type="AlphaFoldDB" id="A0A5B7D6I3"/>
<feature type="region of interest" description="Disordered" evidence="1">
    <location>
        <begin position="1"/>
        <end position="25"/>
    </location>
</feature>
<reference evidence="2 3" key="1">
    <citation type="submission" date="2019-05" db="EMBL/GenBank/DDBJ databases">
        <title>Another draft genome of Portunus trituberculatus and its Hox gene families provides insights of decapod evolution.</title>
        <authorList>
            <person name="Jeong J.-H."/>
            <person name="Song I."/>
            <person name="Kim S."/>
            <person name="Choi T."/>
            <person name="Kim D."/>
            <person name="Ryu S."/>
            <person name="Kim W."/>
        </authorList>
    </citation>
    <scope>NUCLEOTIDE SEQUENCE [LARGE SCALE GENOMIC DNA]</scope>
    <source>
        <tissue evidence="2">Muscle</tissue>
    </source>
</reference>
<feature type="compositionally biased region" description="Low complexity" evidence="1">
    <location>
        <begin position="7"/>
        <end position="25"/>
    </location>
</feature>
<evidence type="ECO:0000313" key="3">
    <source>
        <dbReference type="Proteomes" id="UP000324222"/>
    </source>
</evidence>
<evidence type="ECO:0000256" key="1">
    <source>
        <dbReference type="SAM" id="MobiDB-lite"/>
    </source>
</evidence>
<dbReference type="EMBL" id="VSRR010000544">
    <property type="protein sequence ID" value="MPC16873.1"/>
    <property type="molecule type" value="Genomic_DNA"/>
</dbReference>
<gene>
    <name evidence="2" type="ORF">E2C01_009711</name>
</gene>
<sequence length="102" mass="10825">MSLTVVSLLGTSDDSSSSNDTSAGDSCPCMSMAFSGLWLVWEQINIWSLSADNWADPLDLSWALACTFGRWNRSCLGVRLVSALRFRADSSTTAAAAAAAVK</sequence>
<dbReference type="Proteomes" id="UP000324222">
    <property type="component" value="Unassembled WGS sequence"/>
</dbReference>
<protein>
    <submittedName>
        <fullName evidence="2">Uncharacterized protein</fullName>
    </submittedName>
</protein>
<accession>A0A5B7D6I3</accession>
<proteinExistence type="predicted"/>
<keyword evidence="3" id="KW-1185">Reference proteome</keyword>